<dbReference type="PANTHER" id="PTHR42723:SF1">
    <property type="entry name" value="CHLOROPHYLL SYNTHASE, CHLOROPLASTIC"/>
    <property type="match status" value="1"/>
</dbReference>
<comment type="subcellular location">
    <subcellularLocation>
        <location evidence="1">Cell membrane</location>
        <topology evidence="1">Multi-pass membrane protein</topology>
    </subcellularLocation>
</comment>
<dbReference type="RefSeq" id="WP_014407044.1">
    <property type="nucleotide sequence ID" value="NC_017034.1"/>
</dbReference>
<organism evidence="6 7">
    <name type="scientific">Methanocella conradii (strain DSM 24694 / JCM 17849 / CGMCC 1.5162 / HZ254)</name>
    <dbReference type="NCBI Taxonomy" id="1041930"/>
    <lineage>
        <taxon>Archaea</taxon>
        <taxon>Methanobacteriati</taxon>
        <taxon>Methanobacteriota</taxon>
        <taxon>Stenosarchaea group</taxon>
        <taxon>Methanomicrobia</taxon>
        <taxon>Methanocellales</taxon>
        <taxon>Methanocellaceae</taxon>
        <taxon>Methanocella</taxon>
    </lineage>
</organism>
<feature type="transmembrane region" description="Helical" evidence="5">
    <location>
        <begin position="203"/>
        <end position="223"/>
    </location>
</feature>
<dbReference type="InterPro" id="IPR044878">
    <property type="entry name" value="UbiA_sf"/>
</dbReference>
<evidence type="ECO:0000313" key="6">
    <source>
        <dbReference type="EMBL" id="AFD01213.1"/>
    </source>
</evidence>
<keyword evidence="7" id="KW-1185">Reference proteome</keyword>
<dbReference type="GO" id="GO:0016765">
    <property type="term" value="F:transferase activity, transferring alkyl or aryl (other than methyl) groups"/>
    <property type="evidence" value="ECO:0007669"/>
    <property type="project" value="InterPro"/>
</dbReference>
<feature type="transmembrane region" description="Helical" evidence="5">
    <location>
        <begin position="133"/>
        <end position="154"/>
    </location>
</feature>
<evidence type="ECO:0000256" key="2">
    <source>
        <dbReference type="ARBA" id="ARBA00022692"/>
    </source>
</evidence>
<feature type="transmembrane region" description="Helical" evidence="5">
    <location>
        <begin position="267"/>
        <end position="286"/>
    </location>
</feature>
<gene>
    <name evidence="6" type="ordered locus">Mtc_2488</name>
</gene>
<dbReference type="InterPro" id="IPR000537">
    <property type="entry name" value="UbiA_prenyltransferase"/>
</dbReference>
<feature type="transmembrane region" description="Helical" evidence="5">
    <location>
        <begin position="160"/>
        <end position="182"/>
    </location>
</feature>
<dbReference type="EMBL" id="CP003243">
    <property type="protein sequence ID" value="AFD01213.1"/>
    <property type="molecule type" value="Genomic_DNA"/>
</dbReference>
<dbReference type="CDD" id="cd13961">
    <property type="entry name" value="PT_UbiA_DGGGPS"/>
    <property type="match status" value="1"/>
</dbReference>
<keyword evidence="4 5" id="KW-0472">Membrane</keyword>
<evidence type="ECO:0000256" key="4">
    <source>
        <dbReference type="ARBA" id="ARBA00023136"/>
    </source>
</evidence>
<proteinExistence type="predicted"/>
<dbReference type="OrthoDB" id="11851at2157"/>
<reference evidence="6 7" key="1">
    <citation type="journal article" date="2012" name="J. Bacteriol.">
        <title>Complete genome sequence of a thermophilic methanogen, Methanocella conradii HZ254, isolated from Chinese rice field soil.</title>
        <authorList>
            <person name="Lu Z."/>
            <person name="Lu Y."/>
        </authorList>
    </citation>
    <scope>NUCLEOTIDE SEQUENCE [LARGE SCALE GENOMIC DNA]</scope>
    <source>
        <strain evidence="7">DSM 24694 / JCM 17849 / CGMCC 1.5162 / HZ254</strain>
    </source>
</reference>
<dbReference type="STRING" id="1041930.Mtc_2488"/>
<name>H8I7K3_METCZ</name>
<evidence type="ECO:0000256" key="1">
    <source>
        <dbReference type="ARBA" id="ARBA00004651"/>
    </source>
</evidence>
<dbReference type="eggNOG" id="arCOG00476">
    <property type="taxonomic scope" value="Archaea"/>
</dbReference>
<feature type="transmembrane region" description="Helical" evidence="5">
    <location>
        <begin position="110"/>
        <end position="126"/>
    </location>
</feature>
<dbReference type="AlphaFoldDB" id="H8I7K3"/>
<keyword evidence="6" id="KW-0808">Transferase</keyword>
<dbReference type="Gene3D" id="1.20.120.1780">
    <property type="entry name" value="UbiA prenyltransferase"/>
    <property type="match status" value="1"/>
</dbReference>
<dbReference type="InterPro" id="IPR050475">
    <property type="entry name" value="Prenyltransferase_related"/>
</dbReference>
<dbReference type="HOGENOM" id="CLU_073311_1_0_2"/>
<keyword evidence="2 5" id="KW-0812">Transmembrane</keyword>
<keyword evidence="3 5" id="KW-1133">Transmembrane helix</keyword>
<dbReference type="GO" id="GO:0005886">
    <property type="term" value="C:plasma membrane"/>
    <property type="evidence" value="ECO:0007669"/>
    <property type="project" value="UniProtKB-SubCell"/>
</dbReference>
<sequence>MTNKLKAIWELTRLEHGIIYGLGVFIALAIAARGLPDPTVALAGVMGTVLAEMGAFALNDYYDVEVDVKNNRTDRPIVRGDISKKEALGIAVATSLLSLVAIYFTGSMGAVLVVASLVLFGVLYNARLKEYGIWGNVYISFTMAAPFLFGSVLFAGNNLVLFVIAAIAFLVGLGREIMKGIMDMEGDALRNVRTVARTRGPDFAKYAALALYAGGIIISPLPLFMNDPQFYMSPVYGFFAFVSVAILAYVCYTLLRSHDAKTIGKARKTTLASMAVALLGVLLTALL</sequence>
<evidence type="ECO:0000256" key="3">
    <source>
        <dbReference type="ARBA" id="ARBA00022989"/>
    </source>
</evidence>
<dbReference type="Proteomes" id="UP000005233">
    <property type="component" value="Chromosome"/>
</dbReference>
<accession>H8I7K3</accession>
<dbReference type="Pfam" id="PF01040">
    <property type="entry name" value="UbiA"/>
    <property type="match status" value="1"/>
</dbReference>
<dbReference type="NCBIfam" id="NF009523">
    <property type="entry name" value="PRK12884.1"/>
    <property type="match status" value="1"/>
</dbReference>
<dbReference type="KEGG" id="mez:Mtc_2488"/>
<dbReference type="GeneID" id="11972666"/>
<dbReference type="Gene3D" id="1.10.357.140">
    <property type="entry name" value="UbiA prenyltransferase"/>
    <property type="match status" value="1"/>
</dbReference>
<evidence type="ECO:0000313" key="7">
    <source>
        <dbReference type="Proteomes" id="UP000005233"/>
    </source>
</evidence>
<protein>
    <submittedName>
        <fullName evidence="6">Geranylgeranylglycerol-phosphate geranylgeranyltransferase</fullName>
        <ecNumber evidence="6">2.5.1.-</ecNumber>
    </submittedName>
</protein>
<feature type="transmembrane region" description="Helical" evidence="5">
    <location>
        <begin position="235"/>
        <end position="255"/>
    </location>
</feature>
<dbReference type="EC" id="2.5.1.-" evidence="6"/>
<evidence type="ECO:0000256" key="5">
    <source>
        <dbReference type="SAM" id="Phobius"/>
    </source>
</evidence>
<dbReference type="PANTHER" id="PTHR42723">
    <property type="entry name" value="CHLOROPHYLL SYNTHASE"/>
    <property type="match status" value="1"/>
</dbReference>
<feature type="transmembrane region" description="Helical" evidence="5">
    <location>
        <begin position="18"/>
        <end position="35"/>
    </location>
</feature>